<evidence type="ECO:0000313" key="5">
    <source>
        <dbReference type="Proteomes" id="UP001203004"/>
    </source>
</evidence>
<evidence type="ECO:0000256" key="1">
    <source>
        <dbReference type="ARBA" id="ARBA00022679"/>
    </source>
</evidence>
<keyword evidence="5" id="KW-1185">Reference proteome</keyword>
<comment type="caution">
    <text evidence="4">The sequence shown here is derived from an EMBL/GenBank/DDBJ whole genome shotgun (WGS) entry which is preliminary data.</text>
</comment>
<keyword evidence="2 4" id="KW-0012">Acyltransferase</keyword>
<gene>
    <name evidence="4" type="ORF">M3N64_07750</name>
</gene>
<organism evidence="4 5">
    <name type="scientific">Sporolactobacillus mangiferae</name>
    <dbReference type="NCBI Taxonomy" id="2940498"/>
    <lineage>
        <taxon>Bacteria</taxon>
        <taxon>Bacillati</taxon>
        <taxon>Bacillota</taxon>
        <taxon>Bacilli</taxon>
        <taxon>Bacillales</taxon>
        <taxon>Sporolactobacillaceae</taxon>
        <taxon>Sporolactobacillus</taxon>
    </lineage>
</organism>
<dbReference type="PANTHER" id="PTHR10434">
    <property type="entry name" value="1-ACYL-SN-GLYCEROL-3-PHOSPHATE ACYLTRANSFERASE"/>
    <property type="match status" value="1"/>
</dbReference>
<dbReference type="PANTHER" id="PTHR10434:SF11">
    <property type="entry name" value="1-ACYL-SN-GLYCEROL-3-PHOSPHATE ACYLTRANSFERASE"/>
    <property type="match status" value="1"/>
</dbReference>
<reference evidence="4 5" key="1">
    <citation type="submission" date="2022-05" db="EMBL/GenBank/DDBJ databases">
        <title>Sporolactobacillus sp nov CPB3-1, isolated from tree bark (Mangifera indica L.).</title>
        <authorList>
            <person name="Phuengjayaem S."/>
            <person name="Tanasupawat S."/>
        </authorList>
    </citation>
    <scope>NUCLEOTIDE SEQUENCE [LARGE SCALE GENOMIC DNA]</scope>
    <source>
        <strain evidence="4 5">CPB3-1</strain>
    </source>
</reference>
<evidence type="ECO:0000256" key="2">
    <source>
        <dbReference type="ARBA" id="ARBA00023315"/>
    </source>
</evidence>
<evidence type="ECO:0000259" key="3">
    <source>
        <dbReference type="SMART" id="SM00563"/>
    </source>
</evidence>
<sequence length="198" mass="22091">MNLYSIGKPVVSWFYHLNFKIQVIGQEHIPLHGGTLICSNHISNFDPPFVGINVPRELSFVAKSELFKIPGFNWLLSRLNAFPIKRGSGDRGALRLAMKLLNEGHALLMFPEGHRNLNDASLQKGLSGAGFFSLKTNATVVPCAIIGHYKFRSQMKVIFGKPIDTDRMKKNELKSSEASAIIMKHIQALIDQYTEPTA</sequence>
<dbReference type="RefSeq" id="WP_249100629.1">
    <property type="nucleotide sequence ID" value="NZ_JAMAST010000007.1"/>
</dbReference>
<dbReference type="InterPro" id="IPR002123">
    <property type="entry name" value="Plipid/glycerol_acylTrfase"/>
</dbReference>
<proteinExistence type="predicted"/>
<dbReference type="CDD" id="cd07989">
    <property type="entry name" value="LPLAT_AGPAT-like"/>
    <property type="match status" value="1"/>
</dbReference>
<dbReference type="GO" id="GO:0016746">
    <property type="term" value="F:acyltransferase activity"/>
    <property type="evidence" value="ECO:0007669"/>
    <property type="project" value="UniProtKB-KW"/>
</dbReference>
<accession>A0ABT0MB63</accession>
<name>A0ABT0MB63_9BACL</name>
<dbReference type="Proteomes" id="UP001203004">
    <property type="component" value="Unassembled WGS sequence"/>
</dbReference>
<dbReference type="SMART" id="SM00563">
    <property type="entry name" value="PlsC"/>
    <property type="match status" value="1"/>
</dbReference>
<keyword evidence="1" id="KW-0808">Transferase</keyword>
<dbReference type="Pfam" id="PF01553">
    <property type="entry name" value="Acyltransferase"/>
    <property type="match status" value="1"/>
</dbReference>
<dbReference type="EMBL" id="JAMAST010000007">
    <property type="protein sequence ID" value="MCL1631843.1"/>
    <property type="molecule type" value="Genomic_DNA"/>
</dbReference>
<dbReference type="SUPFAM" id="SSF69593">
    <property type="entry name" value="Glycerol-3-phosphate (1)-acyltransferase"/>
    <property type="match status" value="1"/>
</dbReference>
<evidence type="ECO:0000313" key="4">
    <source>
        <dbReference type="EMBL" id="MCL1631843.1"/>
    </source>
</evidence>
<protein>
    <submittedName>
        <fullName evidence="4">1-acyl-sn-glycerol-3-phosphate acyltransferase</fullName>
    </submittedName>
</protein>
<feature type="domain" description="Phospholipid/glycerol acyltransferase" evidence="3">
    <location>
        <begin position="35"/>
        <end position="148"/>
    </location>
</feature>